<keyword evidence="1" id="KW-1133">Transmembrane helix</keyword>
<feature type="transmembrane region" description="Helical" evidence="1">
    <location>
        <begin position="77"/>
        <end position="102"/>
    </location>
</feature>
<dbReference type="Proteomes" id="UP000029453">
    <property type="component" value="Unassembled WGS sequence"/>
</dbReference>
<dbReference type="PANTHER" id="PTHR38454:SF1">
    <property type="entry name" value="INTEGRAL MEMBRANE PROTEIN"/>
    <property type="match status" value="1"/>
</dbReference>
<keyword evidence="3" id="KW-1185">Reference proteome</keyword>
<feature type="transmembrane region" description="Helical" evidence="1">
    <location>
        <begin position="144"/>
        <end position="165"/>
    </location>
</feature>
<dbReference type="EMBL" id="BALG01000040">
    <property type="protein sequence ID" value="GAC41573.1"/>
    <property type="molecule type" value="Genomic_DNA"/>
</dbReference>
<keyword evidence="1" id="KW-0812">Transmembrane</keyword>
<feature type="transmembrane region" description="Helical" evidence="1">
    <location>
        <begin position="114"/>
        <end position="132"/>
    </location>
</feature>
<reference evidence="2 3" key="1">
    <citation type="submission" date="2012-10" db="EMBL/GenBank/DDBJ databases">
        <title>Draft Genome Sequence of Paenibacillus popilliae ATCC 14706T.</title>
        <authorList>
            <person name="Iiyama K."/>
            <person name="Mori K."/>
            <person name="Mon H."/>
            <person name="Chieda Y."/>
            <person name="Lee J.M."/>
            <person name="Kusakabe T."/>
            <person name="Tashiro K."/>
            <person name="Asano S."/>
            <person name="Yasunaga-Aoki C."/>
            <person name="Shimizu S."/>
        </authorList>
    </citation>
    <scope>NUCLEOTIDE SEQUENCE [LARGE SCALE GENOMIC DNA]</scope>
    <source>
        <strain evidence="2 3">ATCC 14706</strain>
    </source>
</reference>
<organism evidence="2 3">
    <name type="scientific">Paenibacillus popilliae ATCC 14706</name>
    <dbReference type="NCBI Taxonomy" id="1212764"/>
    <lineage>
        <taxon>Bacteria</taxon>
        <taxon>Bacillati</taxon>
        <taxon>Bacillota</taxon>
        <taxon>Bacilli</taxon>
        <taxon>Bacillales</taxon>
        <taxon>Paenibacillaceae</taxon>
        <taxon>Paenibacillus</taxon>
    </lineage>
</organism>
<feature type="transmembrane region" description="Helical" evidence="1">
    <location>
        <begin position="40"/>
        <end position="65"/>
    </location>
</feature>
<evidence type="ECO:0000313" key="2">
    <source>
        <dbReference type="EMBL" id="GAC41573.1"/>
    </source>
</evidence>
<accession>M9M311</accession>
<feature type="transmembrane region" description="Helical" evidence="1">
    <location>
        <begin position="616"/>
        <end position="634"/>
    </location>
</feature>
<keyword evidence="1" id="KW-0472">Membrane</keyword>
<dbReference type="PANTHER" id="PTHR38454">
    <property type="entry name" value="INTEGRAL MEMBRANE PROTEIN-RELATED"/>
    <property type="match status" value="1"/>
</dbReference>
<sequence length="647" mass="74305">MIQSGRDEVPYQFFSVLSFDIRILVMMLFPYIYLNKHESFGLYASSGIDIEIYIGIICVIYLLYAIRYHYRDRFVQLMIGIMTGAFLYGMAPSIPLIGKLIYNIPVLGSFRVSARILSVFLLCGLVLCGYTISKLDEKMEVKRLLKFSVYFTILIVGNAVIVASIFSQPSISDELSKYYVWNGEVFFSVVTLCLLNVVSLFLMYKYANEKKYIKQIVLGFLCLITIIDVGKYSIVKNKYPAEDILHDTAPSQIQELIKESPNYRSFALVKALEHYDNRLSLSKVQRGTIARANYYNNYITFVDEKLKKYNIDETLLYPKTIDNLKTRNDLISMMSIKYILDAWDQELEKSILIKDSEVGILRESNIQIPNHNSQLSVISYPIELEPNSTYKVKLKMNTINSPSLFYVDFYNDTYDHPEQDGHFNPIVPETKDYSVLISTGDEVPTNQVYFRIVSQSTTDIVVDDLSVSKMRTVEAYKQIADQDGVVVYENRYAKPILYVPKHVQSIDSYEPLYIGDNESRLDESSYIKDFGKNIDLTQVNTEISDLKRENNSVTATIISDKATFINHAQLSYPGWKAYVDDEEVPIYNVNDLIQGIEVPEGTHLVSFVFDPLDVKIGAIISSLGILLCGYYLFYNRIAPIFHRNRRE</sequence>
<name>M9M311_PAEPP</name>
<gene>
    <name evidence="2" type="ORF">PPOP_0924</name>
</gene>
<proteinExistence type="predicted"/>
<evidence type="ECO:0000256" key="1">
    <source>
        <dbReference type="SAM" id="Phobius"/>
    </source>
</evidence>
<evidence type="ECO:0000313" key="3">
    <source>
        <dbReference type="Proteomes" id="UP000029453"/>
    </source>
</evidence>
<dbReference type="InterPro" id="IPR018580">
    <property type="entry name" value="Uncharacterised_YfhO"/>
</dbReference>
<dbReference type="AlphaFoldDB" id="M9M311"/>
<protein>
    <submittedName>
        <fullName evidence="2">Predicted membrane protein</fullName>
    </submittedName>
</protein>
<comment type="caution">
    <text evidence="2">The sequence shown here is derived from an EMBL/GenBank/DDBJ whole genome shotgun (WGS) entry which is preliminary data.</text>
</comment>
<feature type="transmembrane region" description="Helical" evidence="1">
    <location>
        <begin position="12"/>
        <end position="34"/>
    </location>
</feature>
<feature type="transmembrane region" description="Helical" evidence="1">
    <location>
        <begin position="185"/>
        <end position="204"/>
    </location>
</feature>
<feature type="transmembrane region" description="Helical" evidence="1">
    <location>
        <begin position="216"/>
        <end position="234"/>
    </location>
</feature>